<proteinExistence type="predicted"/>
<dbReference type="AlphaFoldDB" id="A0A2P2PSY1"/>
<protein>
    <submittedName>
        <fullName evidence="1">Uncharacterized protein</fullName>
    </submittedName>
</protein>
<evidence type="ECO:0000313" key="1">
    <source>
        <dbReference type="EMBL" id="MBX57857.1"/>
    </source>
</evidence>
<organism evidence="1">
    <name type="scientific">Rhizophora mucronata</name>
    <name type="common">Asiatic mangrove</name>
    <dbReference type="NCBI Taxonomy" id="61149"/>
    <lineage>
        <taxon>Eukaryota</taxon>
        <taxon>Viridiplantae</taxon>
        <taxon>Streptophyta</taxon>
        <taxon>Embryophyta</taxon>
        <taxon>Tracheophyta</taxon>
        <taxon>Spermatophyta</taxon>
        <taxon>Magnoliopsida</taxon>
        <taxon>eudicotyledons</taxon>
        <taxon>Gunneridae</taxon>
        <taxon>Pentapetalae</taxon>
        <taxon>rosids</taxon>
        <taxon>fabids</taxon>
        <taxon>Malpighiales</taxon>
        <taxon>Rhizophoraceae</taxon>
        <taxon>Rhizophora</taxon>
    </lineage>
</organism>
<accession>A0A2P2PSY1</accession>
<dbReference type="EMBL" id="GGEC01077373">
    <property type="protein sequence ID" value="MBX57857.1"/>
    <property type="molecule type" value="Transcribed_RNA"/>
</dbReference>
<sequence>MPLHIKTNHHTTMIEVCTICIFSALNLL</sequence>
<reference evidence="1" key="1">
    <citation type="submission" date="2018-02" db="EMBL/GenBank/DDBJ databases">
        <title>Rhizophora mucronata_Transcriptome.</title>
        <authorList>
            <person name="Meera S.P."/>
            <person name="Sreeshan A."/>
            <person name="Augustine A."/>
        </authorList>
    </citation>
    <scope>NUCLEOTIDE SEQUENCE</scope>
    <source>
        <tissue evidence="1">Leaf</tissue>
    </source>
</reference>
<name>A0A2P2PSY1_RHIMU</name>